<organism evidence="2 3">
    <name type="scientific">Malassezia nana</name>
    <dbReference type="NCBI Taxonomy" id="180528"/>
    <lineage>
        <taxon>Eukaryota</taxon>
        <taxon>Fungi</taxon>
        <taxon>Dikarya</taxon>
        <taxon>Basidiomycota</taxon>
        <taxon>Ustilaginomycotina</taxon>
        <taxon>Malasseziomycetes</taxon>
        <taxon>Malasseziales</taxon>
        <taxon>Malasseziaceae</taxon>
        <taxon>Malassezia</taxon>
    </lineage>
</organism>
<dbReference type="Proteomes" id="UP001213623">
    <property type="component" value="Chromosome 2"/>
</dbReference>
<dbReference type="InterPro" id="IPR010994">
    <property type="entry name" value="RuvA_2-like"/>
</dbReference>
<dbReference type="Gene3D" id="1.10.150.20">
    <property type="entry name" value="5' to 3' exonuclease, C-terminal subdomain"/>
    <property type="match status" value="1"/>
</dbReference>
<dbReference type="PANTHER" id="PTHR12749:SF0">
    <property type="entry name" value="DNA EXCISION REPAIR PROTEIN ERCC-1"/>
    <property type="match status" value="1"/>
</dbReference>
<dbReference type="GO" id="GO:0000110">
    <property type="term" value="C:nucleotide-excision repair factor 1 complex"/>
    <property type="evidence" value="ECO:0007669"/>
    <property type="project" value="TreeGrafter"/>
</dbReference>
<dbReference type="GO" id="GO:0004519">
    <property type="term" value="F:endonuclease activity"/>
    <property type="evidence" value="ECO:0007669"/>
    <property type="project" value="UniProtKB-KW"/>
</dbReference>
<keyword evidence="2" id="KW-0378">Hydrolase</keyword>
<dbReference type="PANTHER" id="PTHR12749">
    <property type="entry name" value="EXCISION REPAIR CROSS-COMPLEMENTING 1 ERCC1"/>
    <property type="match status" value="1"/>
</dbReference>
<protein>
    <submittedName>
        <fullName evidence="2">SsDNA endonuclease and repair protein rad10</fullName>
    </submittedName>
</protein>
<evidence type="ECO:0000313" key="3">
    <source>
        <dbReference type="Proteomes" id="UP001213623"/>
    </source>
</evidence>
<keyword evidence="2" id="KW-0540">Nuclease</keyword>
<dbReference type="GO" id="GO:0003697">
    <property type="term" value="F:single-stranded DNA binding"/>
    <property type="evidence" value="ECO:0007669"/>
    <property type="project" value="TreeGrafter"/>
</dbReference>
<dbReference type="GO" id="GO:0070522">
    <property type="term" value="C:ERCC4-ERCC1 complex"/>
    <property type="evidence" value="ECO:0007669"/>
    <property type="project" value="TreeGrafter"/>
</dbReference>
<dbReference type="SUPFAM" id="SSF52980">
    <property type="entry name" value="Restriction endonuclease-like"/>
    <property type="match status" value="1"/>
</dbReference>
<name>A0AAF0EKK6_9BASI</name>
<dbReference type="InterPro" id="IPR004579">
    <property type="entry name" value="ERCC1/RAD10/SWI10"/>
</dbReference>
<proteinExistence type="predicted"/>
<dbReference type="GO" id="GO:0006302">
    <property type="term" value="P:double-strand break repair"/>
    <property type="evidence" value="ECO:0007669"/>
    <property type="project" value="UniProtKB-ARBA"/>
</dbReference>
<evidence type="ECO:0000256" key="1">
    <source>
        <dbReference type="SAM" id="MobiDB-lite"/>
    </source>
</evidence>
<feature type="region of interest" description="Disordered" evidence="1">
    <location>
        <begin position="103"/>
        <end position="154"/>
    </location>
</feature>
<keyword evidence="3" id="KW-1185">Reference proteome</keyword>
<dbReference type="SUPFAM" id="SSF47781">
    <property type="entry name" value="RuvA domain 2-like"/>
    <property type="match status" value="1"/>
</dbReference>
<accession>A0AAF0EKK6</accession>
<feature type="compositionally biased region" description="Polar residues" evidence="1">
    <location>
        <begin position="103"/>
        <end position="113"/>
    </location>
</feature>
<dbReference type="Pfam" id="PF14520">
    <property type="entry name" value="HHH_5"/>
    <property type="match status" value="1"/>
</dbReference>
<keyword evidence="2" id="KW-0255">Endonuclease</keyword>
<evidence type="ECO:0000313" key="2">
    <source>
        <dbReference type="EMBL" id="WFD26471.1"/>
    </source>
</evidence>
<dbReference type="GO" id="GO:0003684">
    <property type="term" value="F:damaged DNA binding"/>
    <property type="evidence" value="ECO:0007669"/>
    <property type="project" value="InterPro"/>
</dbReference>
<gene>
    <name evidence="2" type="primary">RAD10</name>
    <name evidence="2" type="ORF">MNAN1_001454</name>
</gene>
<dbReference type="InterPro" id="IPR011335">
    <property type="entry name" value="Restrct_endonuc-II-like"/>
</dbReference>
<dbReference type="GO" id="GO:0006312">
    <property type="term" value="P:mitotic recombination"/>
    <property type="evidence" value="ECO:0007669"/>
    <property type="project" value="TreeGrafter"/>
</dbReference>
<reference evidence="2" key="1">
    <citation type="submission" date="2023-03" db="EMBL/GenBank/DDBJ databases">
        <title>Mating type loci evolution in Malassezia.</title>
        <authorList>
            <person name="Coelho M.A."/>
        </authorList>
    </citation>
    <scope>NUCLEOTIDE SEQUENCE</scope>
    <source>
        <strain evidence="2">CBS 9557</strain>
    </source>
</reference>
<dbReference type="EMBL" id="CP119893">
    <property type="protein sequence ID" value="WFD26471.1"/>
    <property type="molecule type" value="Genomic_DNA"/>
</dbReference>
<dbReference type="GO" id="GO:0070914">
    <property type="term" value="P:UV-damage excision repair"/>
    <property type="evidence" value="ECO:0007669"/>
    <property type="project" value="TreeGrafter"/>
</dbReference>
<sequence>MVMMVAWSAEEAGKYLEMYKVFEQKPPDVIRGKTNQDYMSTMQSVLTHVRGINKTDVLALLTNFPSFADLSMQSPEKFLMLPGMGDVKAKNLARAFREPFQTEASKTLASTHSAMKDSHSKADEIPPPSVQGGNDASDTTDNAGDIMGALPADFDTLSEEEQLRIAMQLSMDRSE</sequence>
<dbReference type="AlphaFoldDB" id="A0AAF0EKK6"/>
<feature type="compositionally biased region" description="Polar residues" evidence="1">
    <location>
        <begin position="131"/>
        <end position="142"/>
    </location>
</feature>
<dbReference type="Gene3D" id="6.10.300.40">
    <property type="match status" value="1"/>
</dbReference>
<feature type="compositionally biased region" description="Basic and acidic residues" evidence="1">
    <location>
        <begin position="114"/>
        <end position="124"/>
    </location>
</feature>